<keyword evidence="3" id="KW-1185">Reference proteome</keyword>
<feature type="chain" id="PRO_5044780070" evidence="1">
    <location>
        <begin position="20"/>
        <end position="107"/>
    </location>
</feature>
<comment type="caution">
    <text evidence="2">The sequence shown here is derived from an EMBL/GenBank/DDBJ whole genome shotgun (WGS) entry which is preliminary data.</text>
</comment>
<keyword evidence="1" id="KW-0732">Signal</keyword>
<feature type="signal peptide" evidence="1">
    <location>
        <begin position="1"/>
        <end position="19"/>
    </location>
</feature>
<sequence>MKFLLALVCLMVLFSTFECTSPACGCWKDYEPSTEAGKAVCRGTKTGRLFDCNEPDIPICKCTHDGKVVERDLGHTDCALVNGNKDCDNAADFEDFFKRHPEHRIYN</sequence>
<gene>
    <name evidence="2" type="ORF">HHI36_000552</name>
</gene>
<evidence type="ECO:0000313" key="2">
    <source>
        <dbReference type="EMBL" id="KAL3286039.1"/>
    </source>
</evidence>
<evidence type="ECO:0000313" key="3">
    <source>
        <dbReference type="Proteomes" id="UP001516400"/>
    </source>
</evidence>
<reference evidence="2 3" key="1">
    <citation type="journal article" date="2021" name="BMC Biol.">
        <title>Horizontally acquired antibacterial genes associated with adaptive radiation of ladybird beetles.</title>
        <authorList>
            <person name="Li H.S."/>
            <person name="Tang X.F."/>
            <person name="Huang Y.H."/>
            <person name="Xu Z.Y."/>
            <person name="Chen M.L."/>
            <person name="Du X.Y."/>
            <person name="Qiu B.Y."/>
            <person name="Chen P.T."/>
            <person name="Zhang W."/>
            <person name="Slipinski A."/>
            <person name="Escalona H.E."/>
            <person name="Waterhouse R.M."/>
            <person name="Zwick A."/>
            <person name="Pang H."/>
        </authorList>
    </citation>
    <scope>NUCLEOTIDE SEQUENCE [LARGE SCALE GENOMIC DNA]</scope>
    <source>
        <strain evidence="2">SYSU2018</strain>
    </source>
</reference>
<name>A0ABD2P4W3_9CUCU</name>
<dbReference type="Proteomes" id="UP001516400">
    <property type="component" value="Unassembled WGS sequence"/>
</dbReference>
<proteinExistence type="predicted"/>
<evidence type="ECO:0000256" key="1">
    <source>
        <dbReference type="SAM" id="SignalP"/>
    </source>
</evidence>
<accession>A0ABD2P4W3</accession>
<protein>
    <submittedName>
        <fullName evidence="2">Uncharacterized protein</fullName>
    </submittedName>
</protein>
<dbReference type="AlphaFoldDB" id="A0ABD2P4W3"/>
<dbReference type="EMBL" id="JABFTP020000185">
    <property type="protein sequence ID" value="KAL3286039.1"/>
    <property type="molecule type" value="Genomic_DNA"/>
</dbReference>
<organism evidence="2 3">
    <name type="scientific">Cryptolaemus montrouzieri</name>
    <dbReference type="NCBI Taxonomy" id="559131"/>
    <lineage>
        <taxon>Eukaryota</taxon>
        <taxon>Metazoa</taxon>
        <taxon>Ecdysozoa</taxon>
        <taxon>Arthropoda</taxon>
        <taxon>Hexapoda</taxon>
        <taxon>Insecta</taxon>
        <taxon>Pterygota</taxon>
        <taxon>Neoptera</taxon>
        <taxon>Endopterygota</taxon>
        <taxon>Coleoptera</taxon>
        <taxon>Polyphaga</taxon>
        <taxon>Cucujiformia</taxon>
        <taxon>Coccinelloidea</taxon>
        <taxon>Coccinellidae</taxon>
        <taxon>Scymninae</taxon>
        <taxon>Scymnini</taxon>
        <taxon>Cryptolaemus</taxon>
    </lineage>
</organism>